<keyword evidence="4" id="KW-0349">Heme</keyword>
<dbReference type="EMBL" id="CP136898">
    <property type="protein sequence ID" value="WOL19770.1"/>
    <property type="molecule type" value="Genomic_DNA"/>
</dbReference>
<dbReference type="InterPro" id="IPR000823">
    <property type="entry name" value="Peroxidase_pln"/>
</dbReference>
<sequence>MDPGTGSKDRFDNSYYQSLLKHKGFFTSDQTLLATLATSKKVQKFASNAVVFKSMFAPSMIKMGNIGVHTGSNGEIRANCRMAN</sequence>
<protein>
    <submittedName>
        <fullName evidence="13">Peroxidase 5-like</fullName>
    </submittedName>
</protein>
<dbReference type="PANTHER" id="PTHR31517">
    <property type="match status" value="1"/>
</dbReference>
<comment type="catalytic activity">
    <reaction evidence="1">
        <text>2 a phenolic donor + H2O2 = 2 a phenolic radical donor + 2 H2O</text>
        <dbReference type="Rhea" id="RHEA:56136"/>
        <dbReference type="ChEBI" id="CHEBI:15377"/>
        <dbReference type="ChEBI" id="CHEBI:16240"/>
        <dbReference type="ChEBI" id="CHEBI:139520"/>
        <dbReference type="ChEBI" id="CHEBI:139521"/>
        <dbReference type="EC" id="1.11.1.7"/>
    </reaction>
</comment>
<keyword evidence="8" id="KW-0408">Iron</keyword>
<dbReference type="InterPro" id="IPR010255">
    <property type="entry name" value="Haem_peroxidase_sf"/>
</dbReference>
<evidence type="ECO:0000259" key="12">
    <source>
        <dbReference type="PROSITE" id="PS50873"/>
    </source>
</evidence>
<dbReference type="InterPro" id="IPR002016">
    <property type="entry name" value="Haem_peroxidase"/>
</dbReference>
<keyword evidence="14" id="KW-1185">Reference proteome</keyword>
<keyword evidence="5 10" id="KW-0479">Metal-binding</keyword>
<gene>
    <name evidence="13" type="ORF">Cni_G28572</name>
</gene>
<evidence type="ECO:0000256" key="7">
    <source>
        <dbReference type="ARBA" id="ARBA00023002"/>
    </source>
</evidence>
<keyword evidence="9" id="KW-0376">Hydrogen peroxide</keyword>
<dbReference type="PROSITE" id="PS50873">
    <property type="entry name" value="PEROXIDASE_4"/>
    <property type="match status" value="1"/>
</dbReference>
<evidence type="ECO:0000313" key="13">
    <source>
        <dbReference type="EMBL" id="WOL19770.1"/>
    </source>
</evidence>
<evidence type="ECO:0000256" key="1">
    <source>
        <dbReference type="ARBA" id="ARBA00000189"/>
    </source>
</evidence>
<comment type="cofactor">
    <cofactor evidence="10">
        <name>Ca(2+)</name>
        <dbReference type="ChEBI" id="CHEBI:29108"/>
    </cofactor>
    <text evidence="10">Binds 2 calcium ions per subunit.</text>
</comment>
<dbReference type="Gene3D" id="1.10.520.10">
    <property type="match status" value="1"/>
</dbReference>
<feature type="binding site" evidence="10">
    <location>
        <position position="12"/>
    </location>
    <ligand>
        <name>Ca(2+)</name>
        <dbReference type="ChEBI" id="CHEBI:29108"/>
        <label>2</label>
    </ligand>
</feature>
<dbReference type="SUPFAM" id="SSF48113">
    <property type="entry name" value="Heme-dependent peroxidases"/>
    <property type="match status" value="1"/>
</dbReference>
<evidence type="ECO:0000256" key="2">
    <source>
        <dbReference type="ARBA" id="ARBA00001970"/>
    </source>
</evidence>
<evidence type="ECO:0000256" key="8">
    <source>
        <dbReference type="ARBA" id="ARBA00023004"/>
    </source>
</evidence>
<dbReference type="PRINTS" id="PR00461">
    <property type="entry name" value="PLPEROXIDASE"/>
</dbReference>
<accession>A0AAQ3QT84</accession>
<dbReference type="AlphaFoldDB" id="A0AAQ3QT84"/>
<dbReference type="Gene3D" id="1.10.420.10">
    <property type="entry name" value="Peroxidase, domain 2"/>
    <property type="match status" value="1"/>
</dbReference>
<dbReference type="GO" id="GO:0020037">
    <property type="term" value="F:heme binding"/>
    <property type="evidence" value="ECO:0007669"/>
    <property type="project" value="InterPro"/>
</dbReference>
<dbReference type="GO" id="GO:0006979">
    <property type="term" value="P:response to oxidative stress"/>
    <property type="evidence" value="ECO:0007669"/>
    <property type="project" value="InterPro"/>
</dbReference>
<comment type="similarity">
    <text evidence="11">Belongs to the peroxidase family.</text>
</comment>
<evidence type="ECO:0000313" key="14">
    <source>
        <dbReference type="Proteomes" id="UP001327560"/>
    </source>
</evidence>
<evidence type="ECO:0000256" key="3">
    <source>
        <dbReference type="ARBA" id="ARBA00022559"/>
    </source>
</evidence>
<evidence type="ECO:0000256" key="11">
    <source>
        <dbReference type="RuleBase" id="RU004241"/>
    </source>
</evidence>
<comment type="cofactor">
    <cofactor evidence="2">
        <name>heme b</name>
        <dbReference type="ChEBI" id="CHEBI:60344"/>
    </cofactor>
</comment>
<evidence type="ECO:0000256" key="4">
    <source>
        <dbReference type="ARBA" id="ARBA00022617"/>
    </source>
</evidence>
<keyword evidence="6 10" id="KW-0106">Calcium</keyword>
<organism evidence="13 14">
    <name type="scientific">Canna indica</name>
    <name type="common">Indian-shot</name>
    <dbReference type="NCBI Taxonomy" id="4628"/>
    <lineage>
        <taxon>Eukaryota</taxon>
        <taxon>Viridiplantae</taxon>
        <taxon>Streptophyta</taxon>
        <taxon>Embryophyta</taxon>
        <taxon>Tracheophyta</taxon>
        <taxon>Spermatophyta</taxon>
        <taxon>Magnoliopsida</taxon>
        <taxon>Liliopsida</taxon>
        <taxon>Zingiberales</taxon>
        <taxon>Cannaceae</taxon>
        <taxon>Canna</taxon>
    </lineage>
</organism>
<dbReference type="PANTHER" id="PTHR31517:SF84">
    <property type="entry name" value="PEROXIDASE"/>
    <property type="match status" value="1"/>
</dbReference>
<dbReference type="GO" id="GO:0046872">
    <property type="term" value="F:metal ion binding"/>
    <property type="evidence" value="ECO:0007669"/>
    <property type="project" value="UniProtKB-KW"/>
</dbReference>
<proteinExistence type="inferred from homology"/>
<dbReference type="GO" id="GO:0042744">
    <property type="term" value="P:hydrogen peroxide catabolic process"/>
    <property type="evidence" value="ECO:0007669"/>
    <property type="project" value="UniProtKB-KW"/>
</dbReference>
<feature type="domain" description="Plant heme peroxidase family profile" evidence="12">
    <location>
        <begin position="1"/>
        <end position="84"/>
    </location>
</feature>
<evidence type="ECO:0000256" key="10">
    <source>
        <dbReference type="PIRSR" id="PIRSR600823-3"/>
    </source>
</evidence>
<keyword evidence="7" id="KW-0560">Oxidoreductase</keyword>
<dbReference type="GO" id="GO:0140825">
    <property type="term" value="F:lactoperoxidase activity"/>
    <property type="evidence" value="ECO:0007669"/>
    <property type="project" value="UniProtKB-EC"/>
</dbReference>
<name>A0AAQ3QT84_9LILI</name>
<reference evidence="13 14" key="1">
    <citation type="submission" date="2023-10" db="EMBL/GenBank/DDBJ databases">
        <title>Chromosome-scale genome assembly provides insights into flower coloration mechanisms of Canna indica.</title>
        <authorList>
            <person name="Li C."/>
        </authorList>
    </citation>
    <scope>NUCLEOTIDE SEQUENCE [LARGE SCALE GENOMIC DNA]</scope>
    <source>
        <tissue evidence="13">Flower</tissue>
    </source>
</reference>
<evidence type="ECO:0000256" key="6">
    <source>
        <dbReference type="ARBA" id="ARBA00022837"/>
    </source>
</evidence>
<dbReference type="Proteomes" id="UP001327560">
    <property type="component" value="Chromosome 9"/>
</dbReference>
<evidence type="ECO:0000256" key="5">
    <source>
        <dbReference type="ARBA" id="ARBA00022723"/>
    </source>
</evidence>
<keyword evidence="3 13" id="KW-0575">Peroxidase</keyword>
<dbReference type="Pfam" id="PF00141">
    <property type="entry name" value="peroxidase"/>
    <property type="match status" value="1"/>
</dbReference>
<evidence type="ECO:0000256" key="9">
    <source>
        <dbReference type="ARBA" id="ARBA00023324"/>
    </source>
</evidence>